<proteinExistence type="predicted"/>
<sequence length="174" mass="20239">MFTINQVAKKYQLSRSALIYYDKIGLLQPSARFQANYQLYSQQDLKKMDKIMSYRSAGLSLSNIAKLLKSQNTQATQILDNQLVQLNQQISQLREQQTLLMRLMQHDCFNAKSRIMTKQQWVNILKATGLDKADMRRWHIQFEKDKPEAHTDFLQSPGIDAAEIEQIKSWAQDG</sequence>
<dbReference type="Gene3D" id="1.10.1660.10">
    <property type="match status" value="1"/>
</dbReference>
<gene>
    <name evidence="1" type="ORF">ABVT43_13905</name>
</gene>
<dbReference type="InterPro" id="IPR000551">
    <property type="entry name" value="MerR-type_HTH_dom"/>
</dbReference>
<name>A0ABV2BWD0_9GAMM</name>
<keyword evidence="2" id="KW-1185">Reference proteome</keyword>
<accession>A0ABV2BWD0</accession>
<dbReference type="Pfam" id="PF13411">
    <property type="entry name" value="MerR_1"/>
    <property type="match status" value="1"/>
</dbReference>
<dbReference type="SMART" id="SM00422">
    <property type="entry name" value="HTH_MERR"/>
    <property type="match status" value="1"/>
</dbReference>
<dbReference type="EMBL" id="JBEVCJ010000018">
    <property type="protein sequence ID" value="MET1256230.1"/>
    <property type="molecule type" value="Genomic_DNA"/>
</dbReference>
<protein>
    <submittedName>
        <fullName evidence="1">MerR family transcriptional regulator</fullName>
    </submittedName>
</protein>
<organism evidence="1 2">
    <name type="scientific">Aliikangiella maris</name>
    <dbReference type="NCBI Taxonomy" id="3162458"/>
    <lineage>
        <taxon>Bacteria</taxon>
        <taxon>Pseudomonadati</taxon>
        <taxon>Pseudomonadota</taxon>
        <taxon>Gammaproteobacteria</taxon>
        <taxon>Oceanospirillales</taxon>
        <taxon>Pleioneaceae</taxon>
        <taxon>Aliikangiella</taxon>
    </lineage>
</organism>
<evidence type="ECO:0000313" key="1">
    <source>
        <dbReference type="EMBL" id="MET1256230.1"/>
    </source>
</evidence>
<dbReference type="PANTHER" id="PTHR30204:SF90">
    <property type="entry name" value="HTH-TYPE TRANSCRIPTIONAL ACTIVATOR MTA"/>
    <property type="match status" value="1"/>
</dbReference>
<dbReference type="InterPro" id="IPR047057">
    <property type="entry name" value="MerR_fam"/>
</dbReference>
<reference evidence="1 2" key="1">
    <citation type="submission" date="2024-06" db="EMBL/GenBank/DDBJ databases">
        <authorList>
            <person name="Li F."/>
        </authorList>
    </citation>
    <scope>NUCLEOTIDE SEQUENCE [LARGE SCALE GENOMIC DNA]</scope>
    <source>
        <strain evidence="1 2">GXAS 311</strain>
    </source>
</reference>
<dbReference type="Proteomes" id="UP001548189">
    <property type="component" value="Unassembled WGS sequence"/>
</dbReference>
<dbReference type="PROSITE" id="PS50937">
    <property type="entry name" value="HTH_MERR_2"/>
    <property type="match status" value="1"/>
</dbReference>
<evidence type="ECO:0000313" key="2">
    <source>
        <dbReference type="Proteomes" id="UP001548189"/>
    </source>
</evidence>
<dbReference type="PANTHER" id="PTHR30204">
    <property type="entry name" value="REDOX-CYCLING DRUG-SENSING TRANSCRIPTIONAL ACTIVATOR SOXR"/>
    <property type="match status" value="1"/>
</dbReference>
<dbReference type="InterPro" id="IPR009061">
    <property type="entry name" value="DNA-bd_dom_put_sf"/>
</dbReference>
<dbReference type="SUPFAM" id="SSF46955">
    <property type="entry name" value="Putative DNA-binding domain"/>
    <property type="match status" value="1"/>
</dbReference>
<comment type="caution">
    <text evidence="1">The sequence shown here is derived from an EMBL/GenBank/DDBJ whole genome shotgun (WGS) entry which is preliminary data.</text>
</comment>